<dbReference type="Proteomes" id="UP000827889">
    <property type="component" value="Chromosome 2"/>
</dbReference>
<dbReference type="PROSITE" id="PS51222">
    <property type="entry name" value="DCD"/>
    <property type="match status" value="1"/>
</dbReference>
<dbReference type="GeneID" id="115739084"/>
<dbReference type="RefSeq" id="XP_030527834.1">
    <property type="nucleotide sequence ID" value="XM_030671974.2"/>
</dbReference>
<dbReference type="KEGG" id="rarg:115739084"/>
<sequence length="516" mass="57462">MGRSSARPPLKVRDTGRRMIRGQLPEVGAIFMSNTGTKEECLEKMLFGLPSSHVDFVRRVKAGMILFLFEYEQRELHGVFEAASNGEINIISSAYTSSGKQFPAQVRVSRIWHCYPLSEQEFRGAIEDNYFSANKFNFGLSYGQVHRLLCLFDSRKIGETKGTDFNSCAKAEFVESSPRSLHFDGKIEGAHFANADAEVQSSHLTAKLSVHSERTLPEDCFSPVSETMDKSSTTRVSSDGISLACPSPSQIRQNLPAVETQCANALGSQSIQLRSVTEDNACSCLNADLGDFIPLSFHDDESSLEDEDEDEDESIIPSFWIDKPCFEPYNPIISGADTSVGPSELCTFDPQNKILPMIGELSSAIIPLRIMTDHQLKEDNNRLNSLSGCQNNNLEGSDNLPRVKRLYSDSPLPSKKGSVFSRLTKATIQEKHNPVDVVISVGDIMEKLQLKHEAWTKTAKDENPALKAEAVINSRKSVFKRLRKPLETDASERQCDWKLSMGGSKSTRKKRKYEVL</sequence>
<evidence type="ECO:0000313" key="3">
    <source>
        <dbReference type="RefSeq" id="XP_030527834.1"/>
    </source>
</evidence>
<feature type="domain" description="DCD" evidence="1">
    <location>
        <begin position="24"/>
        <end position="154"/>
    </location>
</feature>
<dbReference type="PANTHER" id="PTHR46444">
    <property type="entry name" value="DCD (DEVELOPMENT AND CELL DEATH) DOMAIN PROTEIN-RELATED"/>
    <property type="match status" value="1"/>
</dbReference>
<reference evidence="3" key="2">
    <citation type="submission" date="2025-08" db="UniProtKB">
        <authorList>
            <consortium name="RefSeq"/>
        </authorList>
    </citation>
    <scope>IDENTIFICATION</scope>
    <source>
        <tissue evidence="3">Leaf</tissue>
    </source>
</reference>
<name>A0A8B8NZW8_9MYRT</name>
<reference evidence="2" key="1">
    <citation type="submission" date="2025-05" db="UniProtKB">
        <authorList>
            <consortium name="RefSeq"/>
        </authorList>
    </citation>
    <scope>NUCLEOTIDE SEQUENCE [LARGE SCALE GENOMIC DNA]</scope>
</reference>
<dbReference type="InterPro" id="IPR013989">
    <property type="entry name" value="Dev_and_cell_death_domain"/>
</dbReference>
<evidence type="ECO:0000259" key="1">
    <source>
        <dbReference type="PROSITE" id="PS51222"/>
    </source>
</evidence>
<dbReference type="PANTHER" id="PTHR46444:SF9">
    <property type="entry name" value="DCD (DEVELOPMENT AND CELL DEATH) DOMAIN PROTEIN"/>
    <property type="match status" value="1"/>
</dbReference>
<evidence type="ECO:0000313" key="2">
    <source>
        <dbReference type="Proteomes" id="UP000827889"/>
    </source>
</evidence>
<organism evidence="2 3">
    <name type="scientific">Rhodamnia argentea</name>
    <dbReference type="NCBI Taxonomy" id="178133"/>
    <lineage>
        <taxon>Eukaryota</taxon>
        <taxon>Viridiplantae</taxon>
        <taxon>Streptophyta</taxon>
        <taxon>Embryophyta</taxon>
        <taxon>Tracheophyta</taxon>
        <taxon>Spermatophyta</taxon>
        <taxon>Magnoliopsida</taxon>
        <taxon>eudicotyledons</taxon>
        <taxon>Gunneridae</taxon>
        <taxon>Pentapetalae</taxon>
        <taxon>rosids</taxon>
        <taxon>malvids</taxon>
        <taxon>Myrtales</taxon>
        <taxon>Myrtaceae</taxon>
        <taxon>Myrtoideae</taxon>
        <taxon>Myrteae</taxon>
        <taxon>Australasian group</taxon>
        <taxon>Rhodamnia</taxon>
    </lineage>
</organism>
<proteinExistence type="predicted"/>
<dbReference type="OrthoDB" id="1928633at2759"/>
<accession>A0A8B8NZW8</accession>
<dbReference type="AlphaFoldDB" id="A0A8B8NZW8"/>
<gene>
    <name evidence="3" type="primary">LOC115739084</name>
</gene>
<dbReference type="SMART" id="SM00767">
    <property type="entry name" value="DCD"/>
    <property type="match status" value="1"/>
</dbReference>
<dbReference type="Pfam" id="PF10539">
    <property type="entry name" value="Dev_Cell_Death"/>
    <property type="match status" value="1"/>
</dbReference>
<protein>
    <submittedName>
        <fullName evidence="3">Uncharacterized protein LOC115739084 isoform X1</fullName>
    </submittedName>
</protein>
<keyword evidence="2" id="KW-1185">Reference proteome</keyword>